<accession>A0A5N6RI31</accession>
<comment type="subcellular location">
    <subcellularLocation>
        <location evidence="1">Nucleus</location>
    </subcellularLocation>
</comment>
<feature type="region of interest" description="SAW" evidence="5">
    <location>
        <begin position="361"/>
        <end position="437"/>
    </location>
</feature>
<evidence type="ECO:0000256" key="1">
    <source>
        <dbReference type="ARBA" id="ARBA00004123"/>
    </source>
</evidence>
<evidence type="ECO:0000313" key="7">
    <source>
        <dbReference type="Proteomes" id="UP000327013"/>
    </source>
</evidence>
<dbReference type="Proteomes" id="UP000327013">
    <property type="component" value="Chromosome 7"/>
</dbReference>
<gene>
    <name evidence="6" type="ORF">FH972_017138</name>
</gene>
<dbReference type="OrthoDB" id="1935022at2759"/>
<evidence type="ECO:0000256" key="3">
    <source>
        <dbReference type="ARBA" id="ARBA00023163"/>
    </source>
</evidence>
<keyword evidence="2" id="KW-0805">Transcription regulation</keyword>
<name>A0A5N6RI31_9ROSI</name>
<reference evidence="6 7" key="1">
    <citation type="submission" date="2019-06" db="EMBL/GenBank/DDBJ databases">
        <title>A chromosomal-level reference genome of Carpinus fangiana (Coryloideae, Betulaceae).</title>
        <authorList>
            <person name="Yang X."/>
            <person name="Wang Z."/>
            <person name="Zhang L."/>
            <person name="Hao G."/>
            <person name="Liu J."/>
            <person name="Yang Y."/>
        </authorList>
    </citation>
    <scope>NUCLEOTIDE SEQUENCE [LARGE SCALE GENOMIC DNA]</scope>
    <source>
        <strain evidence="6">Cfa_2016G</strain>
        <tissue evidence="6">Leaf</tissue>
    </source>
</reference>
<evidence type="ECO:0000313" key="6">
    <source>
        <dbReference type="EMBL" id="KAE8099134.1"/>
    </source>
</evidence>
<evidence type="ECO:0000256" key="5">
    <source>
        <dbReference type="PROSITE-ProRule" id="PRU01191"/>
    </source>
</evidence>
<dbReference type="AlphaFoldDB" id="A0A5N6RI31"/>
<keyword evidence="4" id="KW-0539">Nucleus</keyword>
<feature type="region of interest" description="Leucine repeat II (LRII)" evidence="5">
    <location>
        <begin position="251"/>
        <end position="283"/>
    </location>
</feature>
<organism evidence="6 7">
    <name type="scientific">Carpinus fangiana</name>
    <dbReference type="NCBI Taxonomy" id="176857"/>
    <lineage>
        <taxon>Eukaryota</taxon>
        <taxon>Viridiplantae</taxon>
        <taxon>Streptophyta</taxon>
        <taxon>Embryophyta</taxon>
        <taxon>Tracheophyta</taxon>
        <taxon>Spermatophyta</taxon>
        <taxon>Magnoliopsida</taxon>
        <taxon>eudicotyledons</taxon>
        <taxon>Gunneridae</taxon>
        <taxon>Pentapetalae</taxon>
        <taxon>rosids</taxon>
        <taxon>fabids</taxon>
        <taxon>Fagales</taxon>
        <taxon>Betulaceae</taxon>
        <taxon>Carpinus</taxon>
    </lineage>
</organism>
<protein>
    <submittedName>
        <fullName evidence="6">Uncharacterized protein</fullName>
    </submittedName>
</protein>
<dbReference type="PANTHER" id="PTHR31636">
    <property type="entry name" value="OSJNBA0084A10.13 PROTEIN-RELATED"/>
    <property type="match status" value="1"/>
</dbReference>
<dbReference type="GO" id="GO:0005634">
    <property type="term" value="C:nucleus"/>
    <property type="evidence" value="ECO:0007669"/>
    <property type="project" value="UniProtKB-SubCell"/>
</dbReference>
<comment type="similarity">
    <text evidence="5">Belongs to the GRAS family.</text>
</comment>
<dbReference type="InterPro" id="IPR005202">
    <property type="entry name" value="TF_GRAS"/>
</dbReference>
<comment type="caution">
    <text evidence="5">Lacks conserved residue(s) required for the propagation of feature annotation.</text>
</comment>
<sequence>MEYSLVDDYDLSSLFTTTEDSSELCPIPCYSTMFPDDFFPYLPFDDSQQQFMLAMKDVPMGLEMEGLDFPIWDTGIEGFSYGVLGESEGSFPQQQVSTEGGDFLSLWRPGEALEMEQREIAEGILGSVSEKVSPVGETLERVAFYLSQEIGNQGDYLKQESCKNFEAAFMAFYQTFPEGRFAHFAANSAILEAMPDYAETIHILDFDMGEGVQWPTMIEAISSQHKTLKLTSMKWEEEDSDYVPSPWRFEATKRRLEDQARSSGLKLTVEEMGIENLVSEMKKMKKRGGRRSEWLVFNSMVGLPHMGRGRSRRLVMEFLRVFGSFFDGHLVHYQGLLESLEVNFPQHLAEARVAMECRFVAPYISSLAWFQKWEEMREGWHLQGLEGRRLSKEILTEAEEMVRDGGNSYAARIQGPMGNEMVLEWKGTSLVRVSVWINQI</sequence>
<dbReference type="PROSITE" id="PS50985">
    <property type="entry name" value="GRAS"/>
    <property type="match status" value="1"/>
</dbReference>
<proteinExistence type="inferred from homology"/>
<evidence type="ECO:0000256" key="4">
    <source>
        <dbReference type="ARBA" id="ARBA00023242"/>
    </source>
</evidence>
<keyword evidence="7" id="KW-1185">Reference proteome</keyword>
<evidence type="ECO:0000256" key="2">
    <source>
        <dbReference type="ARBA" id="ARBA00023015"/>
    </source>
</evidence>
<dbReference type="EMBL" id="CM017327">
    <property type="protein sequence ID" value="KAE8099134.1"/>
    <property type="molecule type" value="Genomic_DNA"/>
</dbReference>
<dbReference type="Pfam" id="PF03514">
    <property type="entry name" value="GRAS"/>
    <property type="match status" value="2"/>
</dbReference>
<feature type="short sequence motif" description="VHIID" evidence="5">
    <location>
        <begin position="201"/>
        <end position="205"/>
    </location>
</feature>
<keyword evidence="3" id="KW-0804">Transcription</keyword>